<dbReference type="PANTHER" id="PTHR28052">
    <property type="entry name" value="UPF0545 PROTEIN C22ORF39"/>
    <property type="match status" value="1"/>
</dbReference>
<evidence type="ECO:0000256" key="2">
    <source>
        <dbReference type="ARBA" id="ARBA00043942"/>
    </source>
</evidence>
<feature type="compositionally biased region" description="Pro residues" evidence="5">
    <location>
        <begin position="109"/>
        <end position="122"/>
    </location>
</feature>
<organism evidence="6 7">
    <name type="scientific">Betta splendens</name>
    <name type="common">Siamese fighting fish</name>
    <dbReference type="NCBI Taxonomy" id="158456"/>
    <lineage>
        <taxon>Eukaryota</taxon>
        <taxon>Metazoa</taxon>
        <taxon>Chordata</taxon>
        <taxon>Craniata</taxon>
        <taxon>Vertebrata</taxon>
        <taxon>Euteleostomi</taxon>
        <taxon>Actinopterygii</taxon>
        <taxon>Neopterygii</taxon>
        <taxon>Teleostei</taxon>
        <taxon>Neoteleostei</taxon>
        <taxon>Acanthomorphata</taxon>
        <taxon>Anabantaria</taxon>
        <taxon>Anabantiformes</taxon>
        <taxon>Anabantoidei</taxon>
        <taxon>Osphronemidae</taxon>
        <taxon>Betta</taxon>
    </lineage>
</organism>
<dbReference type="Pfam" id="PF11326">
    <property type="entry name" value="PANTS-like"/>
    <property type="match status" value="1"/>
</dbReference>
<dbReference type="PANTHER" id="PTHR28052:SF1">
    <property type="entry name" value="UPF0545 PROTEIN C22ORF39"/>
    <property type="match status" value="1"/>
</dbReference>
<dbReference type="CTD" id="101172821"/>
<dbReference type="AlphaFoldDB" id="A0A9W2Y043"/>
<proteinExistence type="inferred from homology"/>
<evidence type="ECO:0000256" key="1">
    <source>
        <dbReference type="ARBA" id="ARBA00006412"/>
    </source>
</evidence>
<name>A0A9W2Y043_BETSP</name>
<keyword evidence="6" id="KW-1185">Reference proteome</keyword>
<sequence>MLLSYCQILGVLVFYCERSKTRKWLCRRAQPPRVCDNYWSEFKHCKSLSNRFHHYYTYGTTPSCQQWKEDYYNCREWEKHKGTEAKGSVVATPPVWGSLPPLLRSPQAPLWPPPSKPSPVLL</sequence>
<accession>A0A9W2Y043</accession>
<comment type="subcellular location">
    <subcellularLocation>
        <location evidence="2">Synaptic cleft</location>
    </subcellularLocation>
</comment>
<evidence type="ECO:0000256" key="4">
    <source>
        <dbReference type="ARBA" id="ARBA00044235"/>
    </source>
</evidence>
<evidence type="ECO:0000313" key="7">
    <source>
        <dbReference type="RefSeq" id="XP_055367195.1"/>
    </source>
</evidence>
<comment type="similarity">
    <text evidence="1">Belongs to the UPF0545 family.</text>
</comment>
<dbReference type="Proteomes" id="UP000515150">
    <property type="component" value="Chromosome 9"/>
</dbReference>
<evidence type="ECO:0000313" key="6">
    <source>
        <dbReference type="Proteomes" id="UP000515150"/>
    </source>
</evidence>
<dbReference type="RefSeq" id="XP_055367195.1">
    <property type="nucleotide sequence ID" value="XM_055511220.1"/>
</dbReference>
<dbReference type="InterPro" id="IPR021475">
    <property type="entry name" value="Pants/Emi1-like"/>
</dbReference>
<evidence type="ECO:0000256" key="5">
    <source>
        <dbReference type="SAM" id="MobiDB-lite"/>
    </source>
</evidence>
<dbReference type="GeneID" id="114862830"/>
<dbReference type="GO" id="GO:0043083">
    <property type="term" value="C:synaptic cleft"/>
    <property type="evidence" value="ECO:0007669"/>
    <property type="project" value="UniProtKB-SubCell"/>
</dbReference>
<feature type="region of interest" description="Disordered" evidence="5">
    <location>
        <begin position="103"/>
        <end position="122"/>
    </location>
</feature>
<reference evidence="7" key="1">
    <citation type="submission" date="2025-08" db="UniProtKB">
        <authorList>
            <consortium name="RefSeq"/>
        </authorList>
    </citation>
    <scope>IDENTIFICATION</scope>
</reference>
<gene>
    <name evidence="7" type="primary">c9h22orf39</name>
</gene>
<evidence type="ECO:0000256" key="3">
    <source>
        <dbReference type="ARBA" id="ARBA00044072"/>
    </source>
</evidence>
<protein>
    <recommendedName>
        <fullName evidence="3">Synaptic plasticity regulator PANTS</fullName>
    </recommendedName>
    <alternativeName>
        <fullName evidence="4">Plasticity-associated neural transcript short</fullName>
    </alternativeName>
</protein>